<evidence type="ECO:0000313" key="1">
    <source>
        <dbReference type="EMBL" id="MBB5361306.1"/>
    </source>
</evidence>
<keyword evidence="2" id="KW-1185">Reference proteome</keyword>
<gene>
    <name evidence="1" type="ORF">HNQ08_000377</name>
</gene>
<comment type="caution">
    <text evidence="1">The sequence shown here is derived from an EMBL/GenBank/DDBJ whole genome shotgun (WGS) entry which is preliminary data.</text>
</comment>
<accession>A0A7W8NCH1</accession>
<reference evidence="1 2" key="1">
    <citation type="submission" date="2020-08" db="EMBL/GenBank/DDBJ databases">
        <title>Genomic Encyclopedia of Type Strains, Phase IV (KMG-IV): sequencing the most valuable type-strain genomes for metagenomic binning, comparative biology and taxonomic classification.</title>
        <authorList>
            <person name="Goeker M."/>
        </authorList>
    </citation>
    <scope>NUCLEOTIDE SEQUENCE [LARGE SCALE GENOMIC DNA]</scope>
    <source>
        <strain evidence="1 2">DSM 27939</strain>
    </source>
</reference>
<name>A0A7W8NCH1_9DEIO</name>
<proteinExistence type="predicted"/>
<dbReference type="RefSeq" id="WP_184127393.1">
    <property type="nucleotide sequence ID" value="NZ_JACHFL010000001.1"/>
</dbReference>
<dbReference type="EMBL" id="JACHFL010000001">
    <property type="protein sequence ID" value="MBB5361306.1"/>
    <property type="molecule type" value="Genomic_DNA"/>
</dbReference>
<evidence type="ECO:0000313" key="2">
    <source>
        <dbReference type="Proteomes" id="UP000552709"/>
    </source>
</evidence>
<organism evidence="1 2">
    <name type="scientific">Deinococcus humi</name>
    <dbReference type="NCBI Taxonomy" id="662880"/>
    <lineage>
        <taxon>Bacteria</taxon>
        <taxon>Thermotogati</taxon>
        <taxon>Deinococcota</taxon>
        <taxon>Deinococci</taxon>
        <taxon>Deinococcales</taxon>
        <taxon>Deinococcaceae</taxon>
        <taxon>Deinococcus</taxon>
    </lineage>
</organism>
<dbReference type="Proteomes" id="UP000552709">
    <property type="component" value="Unassembled WGS sequence"/>
</dbReference>
<sequence length="128" mass="14913">MSLPTLLKELAVLLPERFSYDWTMRRMEVLVPMILGGHGVWRRTYYWDDTDWELDDACAFMWVENALREECEARGWEWNVWHNRQEGQYWALVSGERRADYWKVSAPTPAEALAAAMVSALAAEKGEG</sequence>
<dbReference type="AlphaFoldDB" id="A0A7W8NCH1"/>
<evidence type="ECO:0008006" key="3">
    <source>
        <dbReference type="Google" id="ProtNLM"/>
    </source>
</evidence>
<protein>
    <recommendedName>
        <fullName evidence="3">Phage ABA sandwich domain-containing protein</fullName>
    </recommendedName>
</protein>